<evidence type="ECO:0000313" key="10">
    <source>
        <dbReference type="Proteomes" id="UP000672097"/>
    </source>
</evidence>
<dbReference type="InterPro" id="IPR009056">
    <property type="entry name" value="Cyt_c-like_dom"/>
</dbReference>
<keyword evidence="10" id="KW-1185">Reference proteome</keyword>
<accession>A0ABS5DW05</accession>
<gene>
    <name evidence="9" type="ORF">KAK11_08285</name>
</gene>
<keyword evidence="5 6" id="KW-0408">Iron</keyword>
<sequence>MMRTPTPSALTRRPWAPALALALCAWAGQAAAVDANSLRTRALAATCAQCHGTDGKAVEGEAMVRLAGLPEDYILSQLMAFRNGQRQATIMHQITKGYSQEQLETLAKYFGSKK</sequence>
<keyword evidence="2 6" id="KW-0349">Heme</keyword>
<dbReference type="Gene3D" id="1.10.760.10">
    <property type="entry name" value="Cytochrome c-like domain"/>
    <property type="match status" value="1"/>
</dbReference>
<dbReference type="SUPFAM" id="SSF46626">
    <property type="entry name" value="Cytochrome c"/>
    <property type="match status" value="1"/>
</dbReference>
<dbReference type="PANTHER" id="PTHR33751:SF9">
    <property type="entry name" value="CYTOCHROME C4"/>
    <property type="match status" value="1"/>
</dbReference>
<dbReference type="InterPro" id="IPR050597">
    <property type="entry name" value="Cytochrome_c_Oxidase_Subunit"/>
</dbReference>
<feature type="chain" id="PRO_5046897921" evidence="7">
    <location>
        <begin position="33"/>
        <end position="114"/>
    </location>
</feature>
<keyword evidence="4" id="KW-0249">Electron transport</keyword>
<name>A0ABS5DW05_9BURK</name>
<keyword evidence="7" id="KW-0732">Signal</keyword>
<feature type="domain" description="Cytochrome c" evidence="8">
    <location>
        <begin position="30"/>
        <end position="114"/>
    </location>
</feature>
<dbReference type="EMBL" id="JAGQDG010000003">
    <property type="protein sequence ID" value="MBQ0935322.1"/>
    <property type="molecule type" value="Genomic_DNA"/>
</dbReference>
<dbReference type="PANTHER" id="PTHR33751">
    <property type="entry name" value="CBB3-TYPE CYTOCHROME C OXIDASE SUBUNIT FIXP"/>
    <property type="match status" value="1"/>
</dbReference>
<evidence type="ECO:0000256" key="5">
    <source>
        <dbReference type="ARBA" id="ARBA00023004"/>
    </source>
</evidence>
<evidence type="ECO:0000256" key="2">
    <source>
        <dbReference type="ARBA" id="ARBA00022617"/>
    </source>
</evidence>
<evidence type="ECO:0000313" key="9">
    <source>
        <dbReference type="EMBL" id="MBQ0935322.1"/>
    </source>
</evidence>
<keyword evidence="1" id="KW-0813">Transport</keyword>
<dbReference type="PROSITE" id="PS51007">
    <property type="entry name" value="CYTC"/>
    <property type="match status" value="1"/>
</dbReference>
<organism evidence="9 10">
    <name type="scientific">Ideonella paludis</name>
    <dbReference type="NCBI Taxonomy" id="1233411"/>
    <lineage>
        <taxon>Bacteria</taxon>
        <taxon>Pseudomonadati</taxon>
        <taxon>Pseudomonadota</taxon>
        <taxon>Betaproteobacteria</taxon>
        <taxon>Burkholderiales</taxon>
        <taxon>Sphaerotilaceae</taxon>
        <taxon>Ideonella</taxon>
    </lineage>
</organism>
<feature type="signal peptide" evidence="7">
    <location>
        <begin position="1"/>
        <end position="32"/>
    </location>
</feature>
<evidence type="ECO:0000256" key="3">
    <source>
        <dbReference type="ARBA" id="ARBA00022723"/>
    </source>
</evidence>
<evidence type="ECO:0000256" key="4">
    <source>
        <dbReference type="ARBA" id="ARBA00022982"/>
    </source>
</evidence>
<evidence type="ECO:0000256" key="6">
    <source>
        <dbReference type="PROSITE-ProRule" id="PRU00433"/>
    </source>
</evidence>
<protein>
    <submittedName>
        <fullName evidence="9">C-type cytochrome</fullName>
    </submittedName>
</protein>
<comment type="caution">
    <text evidence="9">The sequence shown here is derived from an EMBL/GenBank/DDBJ whole genome shotgun (WGS) entry which is preliminary data.</text>
</comment>
<dbReference type="InterPro" id="IPR036909">
    <property type="entry name" value="Cyt_c-like_dom_sf"/>
</dbReference>
<proteinExistence type="predicted"/>
<evidence type="ECO:0000259" key="8">
    <source>
        <dbReference type="PROSITE" id="PS51007"/>
    </source>
</evidence>
<evidence type="ECO:0000256" key="1">
    <source>
        <dbReference type="ARBA" id="ARBA00022448"/>
    </source>
</evidence>
<keyword evidence="3 6" id="KW-0479">Metal-binding</keyword>
<dbReference type="Proteomes" id="UP000672097">
    <property type="component" value="Unassembled WGS sequence"/>
</dbReference>
<evidence type="ECO:0000256" key="7">
    <source>
        <dbReference type="SAM" id="SignalP"/>
    </source>
</evidence>
<reference evidence="9 10" key="1">
    <citation type="submission" date="2021-04" db="EMBL/GenBank/DDBJ databases">
        <title>The genome sequence of type strain Ideonella paludis KCTC 32238.</title>
        <authorList>
            <person name="Liu Y."/>
        </authorList>
    </citation>
    <scope>NUCLEOTIDE SEQUENCE [LARGE SCALE GENOMIC DNA]</scope>
    <source>
        <strain evidence="9 10">KCTC 32238</strain>
    </source>
</reference>
<dbReference type="Pfam" id="PF00034">
    <property type="entry name" value="Cytochrom_C"/>
    <property type="match status" value="1"/>
</dbReference>